<comment type="function">
    <text evidence="4">Dirigent proteins impart stereoselectivity on the phenoxy radical-coupling reaction, yielding optically active lignans from two molecules of coniferyl alcohol in the biosynthesis of lignans, flavonolignans, and alkaloids and thus plays a central role in plant secondary metabolism.</text>
</comment>
<protein>
    <recommendedName>
        <fullName evidence="4">Dirigent protein</fullName>
    </recommendedName>
</protein>
<evidence type="ECO:0000256" key="1">
    <source>
        <dbReference type="ARBA" id="ARBA00010746"/>
    </source>
</evidence>
<dbReference type="PANTHER" id="PTHR21495">
    <property type="entry name" value="NUCLEOPORIN-RELATED"/>
    <property type="match status" value="1"/>
</dbReference>
<comment type="similarity">
    <text evidence="1 4">Belongs to the plant dirigent protein family.</text>
</comment>
<keyword evidence="3 4" id="KW-0964">Secreted</keyword>
<comment type="subunit">
    <text evidence="2 4">Homodimer.</text>
</comment>
<dbReference type="Proteomes" id="UP000187406">
    <property type="component" value="Unassembled WGS sequence"/>
</dbReference>
<feature type="non-terminal residue" evidence="5">
    <location>
        <position position="1"/>
    </location>
</feature>
<dbReference type="EMBL" id="BDDD01001455">
    <property type="protein sequence ID" value="GAV76164.1"/>
    <property type="molecule type" value="Genomic_DNA"/>
</dbReference>
<organism evidence="5 6">
    <name type="scientific">Cephalotus follicularis</name>
    <name type="common">Albany pitcher plant</name>
    <dbReference type="NCBI Taxonomy" id="3775"/>
    <lineage>
        <taxon>Eukaryota</taxon>
        <taxon>Viridiplantae</taxon>
        <taxon>Streptophyta</taxon>
        <taxon>Embryophyta</taxon>
        <taxon>Tracheophyta</taxon>
        <taxon>Spermatophyta</taxon>
        <taxon>Magnoliopsida</taxon>
        <taxon>eudicotyledons</taxon>
        <taxon>Gunneridae</taxon>
        <taxon>Pentapetalae</taxon>
        <taxon>rosids</taxon>
        <taxon>fabids</taxon>
        <taxon>Oxalidales</taxon>
        <taxon>Cephalotaceae</taxon>
        <taxon>Cephalotus</taxon>
    </lineage>
</organism>
<name>A0A1Q3C7L2_CEPFO</name>
<gene>
    <name evidence="5" type="ORF">CFOL_v3_19639</name>
</gene>
<dbReference type="InterPro" id="IPR044859">
    <property type="entry name" value="Allene_oxi_cyc_Dirigent"/>
</dbReference>
<dbReference type="STRING" id="3775.A0A1Q3C7L2"/>
<dbReference type="OrthoDB" id="1864232at2759"/>
<accession>A0A1Q3C7L2</accession>
<comment type="subcellular location">
    <subcellularLocation>
        <location evidence="4">Secreted</location>
        <location evidence="4">Extracellular space</location>
        <location evidence="4">Apoplast</location>
    </subcellularLocation>
</comment>
<evidence type="ECO:0000313" key="5">
    <source>
        <dbReference type="EMBL" id="GAV76164.1"/>
    </source>
</evidence>
<dbReference type="Pfam" id="PF03018">
    <property type="entry name" value="Dirigent"/>
    <property type="match status" value="1"/>
</dbReference>
<comment type="caution">
    <text evidence="5">The sequence shown here is derived from an EMBL/GenBank/DDBJ whole genome shotgun (WGS) entry which is preliminary data.</text>
</comment>
<dbReference type="AlphaFoldDB" id="A0A1Q3C7L2"/>
<keyword evidence="6" id="KW-1185">Reference proteome</keyword>
<evidence type="ECO:0000313" key="6">
    <source>
        <dbReference type="Proteomes" id="UP000187406"/>
    </source>
</evidence>
<dbReference type="GO" id="GO:0009699">
    <property type="term" value="P:phenylpropanoid biosynthetic process"/>
    <property type="evidence" value="ECO:0007669"/>
    <property type="project" value="UniProtKB-ARBA"/>
</dbReference>
<evidence type="ECO:0000256" key="4">
    <source>
        <dbReference type="RuleBase" id="RU363099"/>
    </source>
</evidence>
<dbReference type="GO" id="GO:0048046">
    <property type="term" value="C:apoplast"/>
    <property type="evidence" value="ECO:0007669"/>
    <property type="project" value="UniProtKB-SubCell"/>
</dbReference>
<proteinExistence type="inferred from homology"/>
<dbReference type="InParanoid" id="A0A1Q3C7L2"/>
<evidence type="ECO:0000256" key="3">
    <source>
        <dbReference type="ARBA" id="ARBA00022525"/>
    </source>
</evidence>
<dbReference type="Gene3D" id="2.40.480.10">
    <property type="entry name" value="Allene oxide cyclase-like"/>
    <property type="match status" value="1"/>
</dbReference>
<evidence type="ECO:0000256" key="2">
    <source>
        <dbReference type="ARBA" id="ARBA00011738"/>
    </source>
</evidence>
<dbReference type="InterPro" id="IPR004265">
    <property type="entry name" value="Dirigent"/>
</dbReference>
<keyword evidence="4" id="KW-0052">Apoplast</keyword>
<reference evidence="6" key="1">
    <citation type="submission" date="2016-04" db="EMBL/GenBank/DDBJ databases">
        <title>Cephalotus genome sequencing.</title>
        <authorList>
            <person name="Fukushima K."/>
            <person name="Hasebe M."/>
            <person name="Fang X."/>
        </authorList>
    </citation>
    <scope>NUCLEOTIDE SEQUENCE [LARGE SCALE GENOMIC DNA]</scope>
    <source>
        <strain evidence="6">cv. St1</strain>
    </source>
</reference>
<sequence length="160" mass="17627">IFKTTVTISTIRMQKMTHLHFYFHDILGGNNRTTMRIIGLPNQTVRGFGSTFMMDDPLTEGPESTSKLVGRAQSIYALASQHGLGLLMVMNFASVEGMYNGSALRILGRNPASDTVREMPIVGGSGHFRFASGYALAKTVWFNQMTGDAVVEYNVSVVHY</sequence>